<accession>K2Q2M2</accession>
<dbReference type="PATRIC" id="fig|1156935.5.peg.2300"/>
<dbReference type="EMBL" id="ALJF01000009">
    <property type="protein sequence ID" value="EKF59400.1"/>
    <property type="molecule type" value="Genomic_DNA"/>
</dbReference>
<dbReference type="AlphaFoldDB" id="K2Q2M2"/>
<name>K2Q2M2_9HYPH</name>
<organism evidence="1 2">
    <name type="scientific">Agrobacterium albertimagni AOL15</name>
    <dbReference type="NCBI Taxonomy" id="1156935"/>
    <lineage>
        <taxon>Bacteria</taxon>
        <taxon>Pseudomonadati</taxon>
        <taxon>Pseudomonadota</taxon>
        <taxon>Alphaproteobacteria</taxon>
        <taxon>Hyphomicrobiales</taxon>
        <taxon>Rhizobiaceae</taxon>
        <taxon>Rhizobium/Agrobacterium group</taxon>
        <taxon>Agrobacterium</taxon>
    </lineage>
</organism>
<keyword evidence="2" id="KW-1185">Reference proteome</keyword>
<evidence type="ECO:0000313" key="1">
    <source>
        <dbReference type="EMBL" id="EKF59400.1"/>
    </source>
</evidence>
<dbReference type="STRING" id="1156935.QWE_11396"/>
<gene>
    <name evidence="1" type="ORF">QWE_11396</name>
</gene>
<comment type="caution">
    <text evidence="1">The sequence shown here is derived from an EMBL/GenBank/DDBJ whole genome shotgun (WGS) entry which is preliminary data.</text>
</comment>
<sequence length="139" mass="15844">MWYRYDAYNQETLYGWTSNEAVAEAALAWINRGRKINVYSMTCLGDDENEADGRGIRLADTNGHIFVDDTSPEEFELKLLEWQEESRDSTAPPKPQRRVDRLTVDLPSGTLAALKVHVAQRETTIRNVVTNLVKMEIGK</sequence>
<proteinExistence type="predicted"/>
<evidence type="ECO:0000313" key="2">
    <source>
        <dbReference type="Proteomes" id="UP000007123"/>
    </source>
</evidence>
<reference evidence="1 2" key="1">
    <citation type="journal article" date="2012" name="J. Bacteriol.">
        <title>Draft Genome Sequence of Agrobacterium albertimagni Strain AOL15.</title>
        <authorList>
            <person name="Trimble W.L."/>
            <person name="Phung le T."/>
            <person name="Meyer F."/>
            <person name="Gilbert J.A."/>
            <person name="Silver S."/>
        </authorList>
    </citation>
    <scope>NUCLEOTIDE SEQUENCE [LARGE SCALE GENOMIC DNA]</scope>
    <source>
        <strain evidence="1 2">AOL15</strain>
    </source>
</reference>
<protein>
    <submittedName>
        <fullName evidence="1">Uncharacterized protein</fullName>
    </submittedName>
</protein>
<dbReference type="Proteomes" id="UP000007123">
    <property type="component" value="Unassembled WGS sequence"/>
</dbReference>